<dbReference type="Proteomes" id="UP000003824">
    <property type="component" value="Unassembled WGS sequence"/>
</dbReference>
<organism evidence="1 2">
    <name type="scientific">Streptomyces viridosporus (strain ATCC 14672 / DSM 40746 / JCM 4963 / KCTC 9882 / NRRL B-12104 / FH 1290)</name>
    <name type="common">Streptomyces ghanaensis</name>
    <dbReference type="NCBI Taxonomy" id="566461"/>
    <lineage>
        <taxon>Bacteria</taxon>
        <taxon>Bacillati</taxon>
        <taxon>Actinomycetota</taxon>
        <taxon>Actinomycetes</taxon>
        <taxon>Kitasatosporales</taxon>
        <taxon>Streptomycetaceae</taxon>
        <taxon>Streptomyces</taxon>
    </lineage>
</organism>
<dbReference type="eggNOG" id="ENOG5030MVK">
    <property type="taxonomic scope" value="Bacteria"/>
</dbReference>
<evidence type="ECO:0000313" key="2">
    <source>
        <dbReference type="Proteomes" id="UP000003824"/>
    </source>
</evidence>
<gene>
    <name evidence="1" type="ORF">SSFG_05083</name>
</gene>
<proteinExistence type="predicted"/>
<evidence type="ECO:0000313" key="1">
    <source>
        <dbReference type="EMBL" id="EFE69840.2"/>
    </source>
</evidence>
<reference evidence="2" key="1">
    <citation type="submission" date="2008-12" db="EMBL/GenBank/DDBJ databases">
        <title>Annotation of Streptomyces ghanaensis ATCC 14672.</title>
        <authorList>
            <consortium name="The Broad Institute Genome Sequencing Platform"/>
            <consortium name="Broad Institute Microbial Sequencing Center"/>
            <person name="Fischbach M."/>
            <person name="Ward D."/>
            <person name="Young S."/>
            <person name="Kodira C.D."/>
            <person name="Zeng Q."/>
            <person name="Koehrsen M."/>
            <person name="Godfrey P."/>
            <person name="Alvarado L."/>
            <person name="Berlin A.M."/>
            <person name="Borenstein D."/>
            <person name="Chen Z."/>
            <person name="Engels R."/>
            <person name="Freedman E."/>
            <person name="Gellesch M."/>
            <person name="Goldberg J."/>
            <person name="Griggs A."/>
            <person name="Gujja S."/>
            <person name="Heiman D.I."/>
            <person name="Hepburn T.A."/>
            <person name="Howarth C."/>
            <person name="Jen D."/>
            <person name="Larson L."/>
            <person name="Lewis B."/>
            <person name="Mehta T."/>
            <person name="Park D."/>
            <person name="Pearson M."/>
            <person name="Roberts A."/>
            <person name="Saif S."/>
            <person name="Shea T.D."/>
            <person name="Shenoy N."/>
            <person name="Sisk P."/>
            <person name="Stolte C."/>
            <person name="Sykes S.N."/>
            <person name="Walk T."/>
            <person name="White J."/>
            <person name="Yandava C."/>
            <person name="Straight P."/>
            <person name="Clardy J."/>
            <person name="Hung D."/>
            <person name="Kolter R."/>
            <person name="Mekalanos J."/>
            <person name="Walker S."/>
            <person name="Walsh C.T."/>
            <person name="Wieland B.L.C."/>
            <person name="Ilzarbe M."/>
            <person name="Galagan J."/>
            <person name="Nusbaum C."/>
            <person name="Birren B."/>
        </authorList>
    </citation>
    <scope>NUCLEOTIDE SEQUENCE [LARGE SCALE GENOMIC DNA]</scope>
    <source>
        <strain evidence="2">ATCC 14672 / DSM 40746 / JCM 4963 / KCTC 9882 / NRRL B-12104 / FH 1290</strain>
    </source>
</reference>
<accession>D6A6R5</accession>
<sequence length="38" mass="4471">MFLRLLRRRMPHGLVLLGNGRLIRGYSGAYYDGHGYQY</sequence>
<protein>
    <submittedName>
        <fullName evidence="1">Predicted protein</fullName>
    </submittedName>
</protein>
<name>D6A6R5_STRV1</name>
<dbReference type="EMBL" id="DS999641">
    <property type="protein sequence ID" value="EFE69840.2"/>
    <property type="molecule type" value="Genomic_DNA"/>
</dbReference>
<dbReference type="AlphaFoldDB" id="D6A6R5"/>